<proteinExistence type="predicted"/>
<reference evidence="1" key="1">
    <citation type="submission" date="2020-02" db="EMBL/GenBank/DDBJ databases">
        <authorList>
            <person name="Meier V. D."/>
        </authorList>
    </citation>
    <scope>NUCLEOTIDE SEQUENCE</scope>
    <source>
        <strain evidence="1">AVDCRST_MAG88</strain>
    </source>
</reference>
<gene>
    <name evidence="1" type="ORF">AVDCRST_MAG88-3746</name>
</gene>
<accession>A0A6J4VQ00</accession>
<sequence length="42" mass="4146">MFVPTDETVDAGGALRAPAGGPCDLLRGGMASRLTALSAVLS</sequence>
<evidence type="ECO:0000313" key="1">
    <source>
        <dbReference type="EMBL" id="CAA9584447.1"/>
    </source>
</evidence>
<organism evidence="1">
    <name type="scientific">uncultured Thermomicrobiales bacterium</name>
    <dbReference type="NCBI Taxonomy" id="1645740"/>
    <lineage>
        <taxon>Bacteria</taxon>
        <taxon>Pseudomonadati</taxon>
        <taxon>Thermomicrobiota</taxon>
        <taxon>Thermomicrobia</taxon>
        <taxon>Thermomicrobiales</taxon>
        <taxon>environmental samples</taxon>
    </lineage>
</organism>
<name>A0A6J4VQ00_9BACT</name>
<protein>
    <submittedName>
        <fullName evidence="1">Uncharacterized protein</fullName>
    </submittedName>
</protein>
<dbReference type="EMBL" id="CADCWM010000913">
    <property type="protein sequence ID" value="CAA9584447.1"/>
    <property type="molecule type" value="Genomic_DNA"/>
</dbReference>
<dbReference type="AlphaFoldDB" id="A0A6J4VQ00"/>